<name>A0ABR0E389_ZASCE</name>
<comment type="caution">
    <text evidence="6">The sequence shown here is derived from an EMBL/GenBank/DDBJ whole genome shotgun (WGS) entry which is preliminary data.</text>
</comment>
<evidence type="ECO:0000256" key="4">
    <source>
        <dbReference type="ARBA" id="ARBA00023004"/>
    </source>
</evidence>
<evidence type="ECO:0000256" key="3">
    <source>
        <dbReference type="ARBA" id="ARBA00022723"/>
    </source>
</evidence>
<protein>
    <recommendedName>
        <fullName evidence="8">Cytochrome P450</fullName>
    </recommendedName>
</protein>
<dbReference type="Gene3D" id="1.10.630.10">
    <property type="entry name" value="Cytochrome P450"/>
    <property type="match status" value="1"/>
</dbReference>
<evidence type="ECO:0000313" key="6">
    <source>
        <dbReference type="EMBL" id="KAK4495698.1"/>
    </source>
</evidence>
<evidence type="ECO:0008006" key="8">
    <source>
        <dbReference type="Google" id="ProtNLM"/>
    </source>
</evidence>
<dbReference type="PROSITE" id="PS00086">
    <property type="entry name" value="CYTOCHROME_P450"/>
    <property type="match status" value="1"/>
</dbReference>
<keyword evidence="3 5" id="KW-0479">Metal-binding</keyword>
<reference evidence="6 7" key="1">
    <citation type="journal article" date="2023" name="G3 (Bethesda)">
        <title>A chromosome-level genome assembly of Zasmidium syzygii isolated from banana leaves.</title>
        <authorList>
            <person name="van Westerhoven A.C."/>
            <person name="Mehrabi R."/>
            <person name="Talebi R."/>
            <person name="Steentjes M.B.F."/>
            <person name="Corcolon B."/>
            <person name="Chong P.A."/>
            <person name="Kema G.H.J."/>
            <person name="Seidl M.F."/>
        </authorList>
    </citation>
    <scope>NUCLEOTIDE SEQUENCE [LARGE SCALE GENOMIC DNA]</scope>
    <source>
        <strain evidence="6 7">P124</strain>
    </source>
</reference>
<dbReference type="InterPro" id="IPR017972">
    <property type="entry name" value="Cyt_P450_CS"/>
</dbReference>
<evidence type="ECO:0000256" key="1">
    <source>
        <dbReference type="ARBA" id="ARBA00001971"/>
    </source>
</evidence>
<evidence type="ECO:0000256" key="5">
    <source>
        <dbReference type="RuleBase" id="RU000461"/>
    </source>
</evidence>
<keyword evidence="5" id="KW-0503">Monooxygenase</keyword>
<evidence type="ECO:0000313" key="7">
    <source>
        <dbReference type="Proteomes" id="UP001305779"/>
    </source>
</evidence>
<keyword evidence="7" id="KW-1185">Reference proteome</keyword>
<accession>A0ABR0E389</accession>
<dbReference type="PRINTS" id="PR00463">
    <property type="entry name" value="EP450I"/>
</dbReference>
<dbReference type="InterPro" id="IPR002401">
    <property type="entry name" value="Cyt_P450_E_grp-I"/>
</dbReference>
<dbReference type="PANTHER" id="PTHR24305:SF166">
    <property type="entry name" value="CYTOCHROME P450 12A4, MITOCHONDRIAL-RELATED"/>
    <property type="match status" value="1"/>
</dbReference>
<dbReference type="InterPro" id="IPR050121">
    <property type="entry name" value="Cytochrome_P450_monoxygenase"/>
</dbReference>
<dbReference type="PANTHER" id="PTHR24305">
    <property type="entry name" value="CYTOCHROME P450"/>
    <property type="match status" value="1"/>
</dbReference>
<dbReference type="InterPro" id="IPR001128">
    <property type="entry name" value="Cyt_P450"/>
</dbReference>
<evidence type="ECO:0000256" key="2">
    <source>
        <dbReference type="ARBA" id="ARBA00010617"/>
    </source>
</evidence>
<keyword evidence="5" id="KW-0349">Heme</keyword>
<dbReference type="Pfam" id="PF00067">
    <property type="entry name" value="p450"/>
    <property type="match status" value="1"/>
</dbReference>
<comment type="cofactor">
    <cofactor evidence="1">
        <name>heme</name>
        <dbReference type="ChEBI" id="CHEBI:30413"/>
    </cofactor>
</comment>
<dbReference type="SUPFAM" id="SSF48264">
    <property type="entry name" value="Cytochrome P450"/>
    <property type="match status" value="1"/>
</dbReference>
<comment type="similarity">
    <text evidence="2 5">Belongs to the cytochrome P450 family.</text>
</comment>
<dbReference type="EMBL" id="JAXOVC010000011">
    <property type="protein sequence ID" value="KAK4495698.1"/>
    <property type="molecule type" value="Genomic_DNA"/>
</dbReference>
<keyword evidence="5" id="KW-0560">Oxidoreductase</keyword>
<dbReference type="InterPro" id="IPR036396">
    <property type="entry name" value="Cyt_P450_sf"/>
</dbReference>
<gene>
    <name evidence="6" type="ORF">PRZ48_012966</name>
</gene>
<keyword evidence="4 5" id="KW-0408">Iron</keyword>
<dbReference type="PRINTS" id="PR00385">
    <property type="entry name" value="P450"/>
</dbReference>
<organism evidence="6 7">
    <name type="scientific">Zasmidium cellare</name>
    <name type="common">Wine cellar mold</name>
    <name type="synonym">Racodium cellare</name>
    <dbReference type="NCBI Taxonomy" id="395010"/>
    <lineage>
        <taxon>Eukaryota</taxon>
        <taxon>Fungi</taxon>
        <taxon>Dikarya</taxon>
        <taxon>Ascomycota</taxon>
        <taxon>Pezizomycotina</taxon>
        <taxon>Dothideomycetes</taxon>
        <taxon>Dothideomycetidae</taxon>
        <taxon>Mycosphaerellales</taxon>
        <taxon>Mycosphaerellaceae</taxon>
        <taxon>Zasmidium</taxon>
    </lineage>
</organism>
<sequence length="573" mass="65266">MANSIALAFGCLAIAGLFFRIAAIRKNAKMVESTGFKVFYSPVYMNETWWLFLHKFIVPFLQLLPSSLTKPWLKTSQRWRLWQYSYEPFAEAGDDTIIMATPSVNMLTTCDPVVINQIVSQPRKVQQDPKIMKLLAIWGENITSTDGEEWKHHRRVVNAGFTPAIHAMVWEEASEQTQTLIDHWATLGSVVPVIKIWMSKLALHVVSATFFHKKLTWKEVNDIPADHKMGFEQALNSVIRHLQPIALLKDRLKWLPFKATQEAYTAFSEWTAYMKQLRQVVLDRLDETAKKPNKSLLESIVVAGATGEAKDALPEDHALGNLFLTALAGHETTANTMAFTIMLLAVYPDWQKRVQQQLDQQLGGRERLQWSFDQDYQALQKGPVWAVLKESMRLYNVVQHLYRKTVAPTTLLDSQGVAHDVPAGTLCHFNLGAAWRNPNRWSGRKEPAEQRTKSHTSTALYFDPERWLDNPSLINDEKLNVPRFFPFGQGPRQCPGERFAMVEMTSVFATLYKNYSVELVVSEEKLNACGGDKNAAWESAREDAIRTLGDDIVANINLELWKELPIRVVERQG</sequence>
<proteinExistence type="inferred from homology"/>
<dbReference type="Proteomes" id="UP001305779">
    <property type="component" value="Unassembled WGS sequence"/>
</dbReference>